<name>A0A1E7EPG7_9STRA</name>
<feature type="non-terminal residue" evidence="1">
    <location>
        <position position="51"/>
    </location>
</feature>
<gene>
    <name evidence="1" type="ORF">FRACYDRAFT_165199</name>
</gene>
<dbReference type="KEGG" id="fcy:FRACYDRAFT_165199"/>
<dbReference type="EMBL" id="KV784384">
    <property type="protein sequence ID" value="OEU07677.1"/>
    <property type="molecule type" value="Genomic_DNA"/>
</dbReference>
<keyword evidence="2" id="KW-1185">Reference proteome</keyword>
<feature type="non-terminal residue" evidence="1">
    <location>
        <position position="1"/>
    </location>
</feature>
<protein>
    <recommendedName>
        <fullName evidence="3">Cysteine-rich protein</fullName>
    </recommendedName>
</protein>
<dbReference type="PANTHER" id="PTHR37475:SF1">
    <property type="entry name" value="ZYGOTE-SPECIFIC PROTEIN"/>
    <property type="match status" value="1"/>
</dbReference>
<evidence type="ECO:0000313" key="2">
    <source>
        <dbReference type="Proteomes" id="UP000095751"/>
    </source>
</evidence>
<dbReference type="OrthoDB" id="10063670at2759"/>
<organism evidence="1 2">
    <name type="scientific">Fragilariopsis cylindrus CCMP1102</name>
    <dbReference type="NCBI Taxonomy" id="635003"/>
    <lineage>
        <taxon>Eukaryota</taxon>
        <taxon>Sar</taxon>
        <taxon>Stramenopiles</taxon>
        <taxon>Ochrophyta</taxon>
        <taxon>Bacillariophyta</taxon>
        <taxon>Bacillariophyceae</taxon>
        <taxon>Bacillariophycidae</taxon>
        <taxon>Bacillariales</taxon>
        <taxon>Bacillariaceae</taxon>
        <taxon>Fragilariopsis</taxon>
    </lineage>
</organism>
<proteinExistence type="predicted"/>
<dbReference type="AlphaFoldDB" id="A0A1E7EPG7"/>
<accession>A0A1E7EPG7</accession>
<dbReference type="PANTHER" id="PTHR37475">
    <property type="entry name" value="ZYGOTE-SPECIFIC CLASS V COPY B GENE PROTEIN"/>
    <property type="match status" value="1"/>
</dbReference>
<reference evidence="1 2" key="1">
    <citation type="submission" date="2016-09" db="EMBL/GenBank/DDBJ databases">
        <title>Extensive genetic diversity and differential bi-allelic expression allows diatom success in the polar Southern Ocean.</title>
        <authorList>
            <consortium name="DOE Joint Genome Institute"/>
            <person name="Mock T."/>
            <person name="Otillar R.P."/>
            <person name="Strauss J."/>
            <person name="Dupont C."/>
            <person name="Frickenhaus S."/>
            <person name="Maumus F."/>
            <person name="Mcmullan M."/>
            <person name="Sanges R."/>
            <person name="Schmutz J."/>
            <person name="Toseland A."/>
            <person name="Valas R."/>
            <person name="Veluchamy A."/>
            <person name="Ward B.J."/>
            <person name="Allen A."/>
            <person name="Barry K."/>
            <person name="Falciatore A."/>
            <person name="Ferrante M."/>
            <person name="Fortunato A.E."/>
            <person name="Gloeckner G."/>
            <person name="Gruber A."/>
            <person name="Hipkin R."/>
            <person name="Janech M."/>
            <person name="Kroth P."/>
            <person name="Leese F."/>
            <person name="Lindquist E."/>
            <person name="Lyon B.R."/>
            <person name="Martin J."/>
            <person name="Mayer C."/>
            <person name="Parker M."/>
            <person name="Quesneville H."/>
            <person name="Raymond J."/>
            <person name="Uhlig C."/>
            <person name="Valentin K.U."/>
            <person name="Worden A.Z."/>
            <person name="Armbrust E.V."/>
            <person name="Bowler C."/>
            <person name="Green B."/>
            <person name="Moulton V."/>
            <person name="Van Oosterhout C."/>
            <person name="Grigoriev I."/>
        </authorList>
    </citation>
    <scope>NUCLEOTIDE SEQUENCE [LARGE SCALE GENOMIC DNA]</scope>
    <source>
        <strain evidence="1 2">CCMP1102</strain>
    </source>
</reference>
<dbReference type="Proteomes" id="UP000095751">
    <property type="component" value="Unassembled WGS sequence"/>
</dbReference>
<evidence type="ECO:0008006" key="3">
    <source>
        <dbReference type="Google" id="ProtNLM"/>
    </source>
</evidence>
<dbReference type="InParanoid" id="A0A1E7EPG7"/>
<evidence type="ECO:0000313" key="1">
    <source>
        <dbReference type="EMBL" id="OEU07677.1"/>
    </source>
</evidence>
<sequence>SYGMCQSACNGGACGCYTSAGFVFGTVTAGAGIPAAIVTCNSILGVCMSVC</sequence>